<dbReference type="InterPro" id="IPR019826">
    <property type="entry name" value="Carboxylesterase_B_AS"/>
</dbReference>
<dbReference type="Gene3D" id="3.40.50.1820">
    <property type="entry name" value="alpha/beta hydrolase"/>
    <property type="match status" value="1"/>
</dbReference>
<comment type="similarity">
    <text evidence="1 3">Belongs to the type-B carboxylesterase/lipase family.</text>
</comment>
<evidence type="ECO:0000313" key="7">
    <source>
        <dbReference type="Proteomes" id="UP000183788"/>
    </source>
</evidence>
<dbReference type="OrthoDB" id="9775851at2"/>
<dbReference type="Proteomes" id="UP000183788">
    <property type="component" value="Unassembled WGS sequence"/>
</dbReference>
<dbReference type="EC" id="3.1.1.-" evidence="3"/>
<dbReference type="Pfam" id="PF00135">
    <property type="entry name" value="COesterase"/>
    <property type="match status" value="1"/>
</dbReference>
<accession>A0A1K1R5D8</accession>
<dbReference type="InterPro" id="IPR050309">
    <property type="entry name" value="Type-B_Carboxylest/Lipase"/>
</dbReference>
<reference evidence="6 8" key="2">
    <citation type="submission" date="2023-11" db="EMBL/GenBank/DDBJ databases">
        <title>MicrobeMod: A computational toolkit for identifying prokaryotic methylation and restriction-modification with nanopore sequencing.</title>
        <authorList>
            <person name="Crits-Christoph A."/>
            <person name="Kang S.C."/>
            <person name="Lee H."/>
            <person name="Ostrov N."/>
        </authorList>
    </citation>
    <scope>NUCLEOTIDE SEQUENCE [LARGE SCALE GENOMIC DNA]</scope>
    <source>
        <strain evidence="6 8">ATCC 23090</strain>
    </source>
</reference>
<dbReference type="Proteomes" id="UP001326715">
    <property type="component" value="Chromosome"/>
</dbReference>
<name>A0A1K1R5D8_9BACT</name>
<evidence type="ECO:0000256" key="2">
    <source>
        <dbReference type="ARBA" id="ARBA00022801"/>
    </source>
</evidence>
<evidence type="ECO:0000256" key="3">
    <source>
        <dbReference type="RuleBase" id="RU361235"/>
    </source>
</evidence>
<dbReference type="PANTHER" id="PTHR11559">
    <property type="entry name" value="CARBOXYLESTERASE"/>
    <property type="match status" value="1"/>
</dbReference>
<evidence type="ECO:0000313" key="6">
    <source>
        <dbReference type="EMBL" id="WQG90126.1"/>
    </source>
</evidence>
<dbReference type="EMBL" id="FPIZ01000010">
    <property type="protein sequence ID" value="SFW67067.1"/>
    <property type="molecule type" value="Genomic_DNA"/>
</dbReference>
<dbReference type="GO" id="GO:0016787">
    <property type="term" value="F:hydrolase activity"/>
    <property type="evidence" value="ECO:0007669"/>
    <property type="project" value="UniProtKB-KW"/>
</dbReference>
<evidence type="ECO:0000256" key="1">
    <source>
        <dbReference type="ARBA" id="ARBA00005964"/>
    </source>
</evidence>
<dbReference type="AlphaFoldDB" id="A0A1K1R5D8"/>
<dbReference type="SUPFAM" id="SSF53474">
    <property type="entry name" value="alpha/beta-Hydrolases"/>
    <property type="match status" value="1"/>
</dbReference>
<evidence type="ECO:0000313" key="5">
    <source>
        <dbReference type="EMBL" id="SFW67067.1"/>
    </source>
</evidence>
<dbReference type="InterPro" id="IPR029058">
    <property type="entry name" value="AB_hydrolase_fold"/>
</dbReference>
<dbReference type="InterPro" id="IPR002018">
    <property type="entry name" value="CarbesteraseB"/>
</dbReference>
<feature type="domain" description="Carboxylesterase type B" evidence="4">
    <location>
        <begin position="5"/>
        <end position="387"/>
    </location>
</feature>
<gene>
    <name evidence="5" type="ORF">SAMN05661012_03394</name>
    <name evidence="6" type="ORF">SR876_01345</name>
</gene>
<proteinExistence type="inferred from homology"/>
<sequence length="477" mass="51469">MDNEKTTVTQTTRSWLGIPYATAQRFRSPILLPFNPNLPYDKKGVAPLQAGNTSWLEADSGFSEDCLNLNVWAPENINEKPLPVVVYIYGGGWMSGANSQTVSNASGLAATGRVIGVSINYRLGAFGALSLSQYGGALAEATNLCLQDMITALKWVQANIAHFGGDPNNVTITGHSAGAFSALALLAAPSAYGLFHRIAAFSGMPSRQVPAWSAEECAIEVLTALGILDNPEELLQIEASLLAETMNNTIYTDPGVGHGVDNNCVATVDDKNQPNGVLIDHPMSVLQSGRHKDIDIMFSSTTYETGYWVLYKTEDFDPKSIDNLVKEFAYRNRIPRSRAKKIIDAYNVDGRTPVEIRGLLLTDYSFTLPQARGALAHAAAGGKAYLLCIGPVEGVPAVHGTEMYGIVGQQAPDASDEQIVRDNFVRDALLDFATGNHSQLWDPVSTELISQGIGNPPYDPTVHAQEVLQIFEGVERP</sequence>
<dbReference type="PROSITE" id="PS00122">
    <property type="entry name" value="CARBOXYLESTERASE_B_1"/>
    <property type="match status" value="1"/>
</dbReference>
<reference evidence="5 7" key="1">
    <citation type="submission" date="2016-11" db="EMBL/GenBank/DDBJ databases">
        <authorList>
            <person name="Jaros S."/>
            <person name="Januszkiewicz K."/>
            <person name="Wedrychowicz H."/>
        </authorList>
    </citation>
    <scope>NUCLEOTIDE SEQUENCE [LARGE SCALE GENOMIC DNA]</scope>
    <source>
        <strain evidence="5 7">DSM 784</strain>
    </source>
</reference>
<organism evidence="5 7">
    <name type="scientific">Chitinophaga sancti</name>
    <dbReference type="NCBI Taxonomy" id="1004"/>
    <lineage>
        <taxon>Bacteria</taxon>
        <taxon>Pseudomonadati</taxon>
        <taxon>Bacteroidota</taxon>
        <taxon>Chitinophagia</taxon>
        <taxon>Chitinophagales</taxon>
        <taxon>Chitinophagaceae</taxon>
        <taxon>Chitinophaga</taxon>
    </lineage>
</organism>
<dbReference type="RefSeq" id="WP_072362414.1">
    <property type="nucleotide sequence ID" value="NZ_CP139972.1"/>
</dbReference>
<evidence type="ECO:0000259" key="4">
    <source>
        <dbReference type="Pfam" id="PF00135"/>
    </source>
</evidence>
<dbReference type="EMBL" id="CP140154">
    <property type="protein sequence ID" value="WQG90126.1"/>
    <property type="molecule type" value="Genomic_DNA"/>
</dbReference>
<protein>
    <recommendedName>
        <fullName evidence="3">Carboxylic ester hydrolase</fullName>
        <ecNumber evidence="3">3.1.1.-</ecNumber>
    </recommendedName>
</protein>
<keyword evidence="8" id="KW-1185">Reference proteome</keyword>
<dbReference type="STRING" id="1004.SAMN05661012_03394"/>
<evidence type="ECO:0000313" key="8">
    <source>
        <dbReference type="Proteomes" id="UP001326715"/>
    </source>
</evidence>
<keyword evidence="2 3" id="KW-0378">Hydrolase</keyword>